<dbReference type="EMBL" id="CP045891">
    <property type="protein sequence ID" value="QQP58272.1"/>
    <property type="molecule type" value="Genomic_DNA"/>
</dbReference>
<keyword evidence="2" id="KW-1185">Reference proteome</keyword>
<dbReference type="Proteomes" id="UP000595437">
    <property type="component" value="Chromosome 2"/>
</dbReference>
<accession>A0A7T8KLR8</accession>
<evidence type="ECO:0000313" key="2">
    <source>
        <dbReference type="Proteomes" id="UP000595437"/>
    </source>
</evidence>
<organism evidence="1 2">
    <name type="scientific">Caligus rogercresseyi</name>
    <name type="common">Sea louse</name>
    <dbReference type="NCBI Taxonomy" id="217165"/>
    <lineage>
        <taxon>Eukaryota</taxon>
        <taxon>Metazoa</taxon>
        <taxon>Ecdysozoa</taxon>
        <taxon>Arthropoda</taxon>
        <taxon>Crustacea</taxon>
        <taxon>Multicrustacea</taxon>
        <taxon>Hexanauplia</taxon>
        <taxon>Copepoda</taxon>
        <taxon>Siphonostomatoida</taxon>
        <taxon>Caligidae</taxon>
        <taxon>Caligus</taxon>
    </lineage>
</organism>
<dbReference type="AlphaFoldDB" id="A0A7T8KLR8"/>
<name>A0A7T8KLR8_CALRO</name>
<gene>
    <name evidence="1" type="ORF">FKW44_003534</name>
</gene>
<proteinExistence type="predicted"/>
<protein>
    <submittedName>
        <fullName evidence="1">32_5-bisphosphate nucleotidase 1</fullName>
    </submittedName>
</protein>
<sequence>MSSSPLSDVLRLAVTAAEKGGQIVHEVFSSGSWVWLKNRRKTIFNLSGSNSVRCASFIISQGLSRPQGDQRGGKALL</sequence>
<reference evidence="2" key="1">
    <citation type="submission" date="2021-01" db="EMBL/GenBank/DDBJ databases">
        <title>Caligus Genome Assembly.</title>
        <authorList>
            <person name="Gallardo-Escarate C."/>
        </authorList>
    </citation>
    <scope>NUCLEOTIDE SEQUENCE [LARGE SCALE GENOMIC DNA]</scope>
</reference>
<evidence type="ECO:0000313" key="1">
    <source>
        <dbReference type="EMBL" id="QQP58272.1"/>
    </source>
</evidence>